<dbReference type="Proteomes" id="UP000005237">
    <property type="component" value="Unassembled WGS sequence"/>
</dbReference>
<sequence length="114" mass="13865">MPRWIISSSDFFRGTRDNVPVMIQVDSEQKEETKMQLFQRINFNFRHPNGTCNRRAVHKLRDAVRLAFPEKLKVLKLYVYMENIYQRIRYSYKHIFNVDRYNNKLFLTVHHGSI</sequence>
<evidence type="ECO:0000313" key="2">
    <source>
        <dbReference type="Proteomes" id="UP000005237"/>
    </source>
</evidence>
<dbReference type="AlphaFoldDB" id="A0A8R1DPD7"/>
<protein>
    <submittedName>
        <fullName evidence="1">Uncharacterized protein</fullName>
    </submittedName>
</protein>
<accession>A0A8R1DPD7</accession>
<reference evidence="1" key="2">
    <citation type="submission" date="2022-06" db="UniProtKB">
        <authorList>
            <consortium name="EnsemblMetazoa"/>
        </authorList>
    </citation>
    <scope>IDENTIFICATION</scope>
    <source>
        <strain evidence="1">DF5081</strain>
    </source>
</reference>
<reference evidence="2" key="1">
    <citation type="submission" date="2010-08" db="EMBL/GenBank/DDBJ databases">
        <authorList>
            <consortium name="Caenorhabditis japonica Sequencing Consortium"/>
            <person name="Wilson R.K."/>
        </authorList>
    </citation>
    <scope>NUCLEOTIDE SEQUENCE [LARGE SCALE GENOMIC DNA]</scope>
    <source>
        <strain evidence="2">DF5081</strain>
    </source>
</reference>
<evidence type="ECO:0000313" key="1">
    <source>
        <dbReference type="EnsemblMetazoa" id="CJA07109.1"/>
    </source>
</evidence>
<organism evidence="1 2">
    <name type="scientific">Caenorhabditis japonica</name>
    <dbReference type="NCBI Taxonomy" id="281687"/>
    <lineage>
        <taxon>Eukaryota</taxon>
        <taxon>Metazoa</taxon>
        <taxon>Ecdysozoa</taxon>
        <taxon>Nematoda</taxon>
        <taxon>Chromadorea</taxon>
        <taxon>Rhabditida</taxon>
        <taxon>Rhabditina</taxon>
        <taxon>Rhabditomorpha</taxon>
        <taxon>Rhabditoidea</taxon>
        <taxon>Rhabditidae</taxon>
        <taxon>Peloderinae</taxon>
        <taxon>Caenorhabditis</taxon>
    </lineage>
</organism>
<name>A0A8R1DPD7_CAEJA</name>
<keyword evidence="2" id="KW-1185">Reference proteome</keyword>
<proteinExistence type="predicted"/>
<dbReference type="EnsemblMetazoa" id="CJA07109.1">
    <property type="protein sequence ID" value="CJA07109.1"/>
    <property type="gene ID" value="WBGene00126313"/>
</dbReference>